<evidence type="ECO:0000313" key="16">
    <source>
        <dbReference type="Proteomes" id="UP000231292"/>
    </source>
</evidence>
<comment type="subunit">
    <text evidence="13">Acetyl-CoA carboxylase is a heterohexamer composed of biotin carboxyl carrier protein (AccB), biotin carboxylase (AccC) and two subunits each of ACCase subunit alpha (AccA) and ACCase subunit beta (AccD).</text>
</comment>
<comment type="function">
    <text evidence="12 13">Component of the acetyl coenzyme A carboxylase (ACC) complex. Biotin carboxylase (BC) catalyzes the carboxylation of biotin on its carrier protein (BCCP) and then the CO(2) group is transferred by the transcarboxylase to acetyl-CoA to form malonyl-CoA.</text>
</comment>
<evidence type="ECO:0000256" key="7">
    <source>
        <dbReference type="ARBA" id="ARBA00022832"/>
    </source>
</evidence>
<keyword evidence="3 13" id="KW-0808">Transferase</keyword>
<keyword evidence="8 13" id="KW-0862">Zinc</keyword>
<dbReference type="Pfam" id="PF17848">
    <property type="entry name" value="Zn_ribbon_ACC"/>
    <property type="match status" value="1"/>
</dbReference>
<evidence type="ECO:0000259" key="14">
    <source>
        <dbReference type="PROSITE" id="PS50980"/>
    </source>
</evidence>
<dbReference type="PROSITE" id="PS50980">
    <property type="entry name" value="COA_CT_NTER"/>
    <property type="match status" value="1"/>
</dbReference>
<proteinExistence type="inferred from homology"/>
<evidence type="ECO:0000256" key="10">
    <source>
        <dbReference type="ARBA" id="ARBA00023098"/>
    </source>
</evidence>
<dbReference type="SUPFAM" id="SSF52096">
    <property type="entry name" value="ClpP/crotonase"/>
    <property type="match status" value="1"/>
</dbReference>
<dbReference type="Proteomes" id="UP000231292">
    <property type="component" value="Unassembled WGS sequence"/>
</dbReference>
<dbReference type="HAMAP" id="MF_01395">
    <property type="entry name" value="AcetylCoA_CT_beta"/>
    <property type="match status" value="1"/>
</dbReference>
<feature type="zinc finger region" description="C4-type" evidence="13">
    <location>
        <begin position="27"/>
        <end position="49"/>
    </location>
</feature>
<comment type="caution">
    <text evidence="15">The sequence shown here is derived from an EMBL/GenBank/DDBJ whole genome shotgun (WGS) entry which is preliminary data.</text>
</comment>
<evidence type="ECO:0000256" key="11">
    <source>
        <dbReference type="ARBA" id="ARBA00023160"/>
    </source>
</evidence>
<evidence type="ECO:0000256" key="1">
    <source>
        <dbReference type="ARBA" id="ARBA00004496"/>
    </source>
</evidence>
<feature type="binding site" evidence="13">
    <location>
        <position position="46"/>
    </location>
    <ligand>
        <name>Zn(2+)</name>
        <dbReference type="ChEBI" id="CHEBI:29105"/>
    </ligand>
</feature>
<dbReference type="UniPathway" id="UPA00655">
    <property type="reaction ID" value="UER00711"/>
</dbReference>
<name>A0A2G9YKV6_9BACT</name>
<dbReference type="GO" id="GO:0016743">
    <property type="term" value="F:carboxyl- or carbamoyltransferase activity"/>
    <property type="evidence" value="ECO:0007669"/>
    <property type="project" value="UniProtKB-UniRule"/>
</dbReference>
<dbReference type="PANTHER" id="PTHR42995:SF5">
    <property type="entry name" value="ACETYL-COENZYME A CARBOXYLASE CARBOXYL TRANSFERASE SUBUNIT BETA, CHLOROPLASTIC"/>
    <property type="match status" value="1"/>
</dbReference>
<keyword evidence="4 13" id="KW-0479">Metal-binding</keyword>
<evidence type="ECO:0000256" key="2">
    <source>
        <dbReference type="ARBA" id="ARBA00022516"/>
    </source>
</evidence>
<dbReference type="InterPro" id="IPR029045">
    <property type="entry name" value="ClpP/crotonase-like_dom_sf"/>
</dbReference>
<evidence type="ECO:0000256" key="12">
    <source>
        <dbReference type="ARBA" id="ARBA00025280"/>
    </source>
</evidence>
<dbReference type="PANTHER" id="PTHR42995">
    <property type="entry name" value="ACETYL-COENZYME A CARBOXYLASE CARBOXYL TRANSFERASE SUBUNIT BETA, CHLOROPLASTIC"/>
    <property type="match status" value="1"/>
</dbReference>
<keyword evidence="2 13" id="KW-0444">Lipid biosynthesis</keyword>
<dbReference type="Gene3D" id="3.90.226.10">
    <property type="entry name" value="2-enoyl-CoA Hydratase, Chain A, domain 1"/>
    <property type="match status" value="1"/>
</dbReference>
<feature type="domain" description="CoA carboxyltransferase N-terminal" evidence="14">
    <location>
        <begin position="23"/>
        <end position="279"/>
    </location>
</feature>
<keyword evidence="6 13" id="KW-0863">Zinc-finger</keyword>
<comment type="pathway">
    <text evidence="13">Lipid metabolism; malonyl-CoA biosynthesis; malonyl-CoA from acetyl-CoA: step 1/1.</text>
</comment>
<evidence type="ECO:0000256" key="13">
    <source>
        <dbReference type="HAMAP-Rule" id="MF_01395"/>
    </source>
</evidence>
<evidence type="ECO:0000313" key="15">
    <source>
        <dbReference type="EMBL" id="PIP19866.1"/>
    </source>
</evidence>
<dbReference type="NCBIfam" id="TIGR00515">
    <property type="entry name" value="accD"/>
    <property type="match status" value="1"/>
</dbReference>
<dbReference type="GO" id="GO:0009317">
    <property type="term" value="C:acetyl-CoA carboxylase complex"/>
    <property type="evidence" value="ECO:0007669"/>
    <property type="project" value="InterPro"/>
</dbReference>
<feature type="binding site" evidence="13">
    <location>
        <position position="49"/>
    </location>
    <ligand>
        <name>Zn(2+)</name>
        <dbReference type="ChEBI" id="CHEBI:29105"/>
    </ligand>
</feature>
<dbReference type="GO" id="GO:0008270">
    <property type="term" value="F:zinc ion binding"/>
    <property type="evidence" value="ECO:0007669"/>
    <property type="project" value="UniProtKB-UniRule"/>
</dbReference>
<protein>
    <recommendedName>
        <fullName evidence="13">Acetyl-coenzyme A carboxylase carboxyl transferase subunit beta</fullName>
        <shortName evidence="13">ACCase subunit beta</shortName>
        <shortName evidence="13">Acetyl-CoA carboxylase carboxyltransferase subunit beta</shortName>
        <ecNumber evidence="13">2.1.3.15</ecNumber>
    </recommendedName>
</protein>
<dbReference type="AlphaFoldDB" id="A0A2G9YKV6"/>
<gene>
    <name evidence="13" type="primary">accD</name>
    <name evidence="15" type="ORF">COX41_00585</name>
</gene>
<dbReference type="InterPro" id="IPR000438">
    <property type="entry name" value="Acetyl_CoA_COase_Trfase_b_su"/>
</dbReference>
<keyword evidence="5 13" id="KW-0547">Nucleotide-binding</keyword>
<keyword evidence="9 13" id="KW-0067">ATP-binding</keyword>
<evidence type="ECO:0000256" key="3">
    <source>
        <dbReference type="ARBA" id="ARBA00022679"/>
    </source>
</evidence>
<keyword evidence="13" id="KW-0963">Cytoplasm</keyword>
<dbReference type="EMBL" id="PCRK01000009">
    <property type="protein sequence ID" value="PIP19866.1"/>
    <property type="molecule type" value="Genomic_DNA"/>
</dbReference>
<evidence type="ECO:0000256" key="4">
    <source>
        <dbReference type="ARBA" id="ARBA00022723"/>
    </source>
</evidence>
<evidence type="ECO:0000256" key="8">
    <source>
        <dbReference type="ARBA" id="ARBA00022833"/>
    </source>
</evidence>
<comment type="subcellular location">
    <subcellularLocation>
        <location evidence="1 13">Cytoplasm</location>
    </subcellularLocation>
</comment>
<dbReference type="Pfam" id="PF01039">
    <property type="entry name" value="Carboxyl_trans"/>
    <property type="match status" value="1"/>
</dbReference>
<comment type="cofactor">
    <cofactor evidence="13">
        <name>Zn(2+)</name>
        <dbReference type="ChEBI" id="CHEBI:29105"/>
    </cofactor>
    <text evidence="13">Binds 1 zinc ion per subunit.</text>
</comment>
<dbReference type="EC" id="2.1.3.15" evidence="13"/>
<keyword evidence="10 13" id="KW-0443">Lipid metabolism</keyword>
<keyword evidence="11 13" id="KW-0275">Fatty acid biosynthesis</keyword>
<dbReference type="InterPro" id="IPR034733">
    <property type="entry name" value="AcCoA_carboxyl_beta"/>
</dbReference>
<organism evidence="15 16">
    <name type="scientific">Candidatus Sherwoodlollariibacterium unditelluris</name>
    <dbReference type="NCBI Taxonomy" id="1974757"/>
    <lineage>
        <taxon>Bacteria</taxon>
        <taxon>Pseudomonadati</taxon>
        <taxon>Candidatus Omnitrophota</taxon>
        <taxon>Candidatus Sherwoodlollariibacterium</taxon>
    </lineage>
</organism>
<dbReference type="GO" id="GO:0003989">
    <property type="term" value="F:acetyl-CoA carboxylase activity"/>
    <property type="evidence" value="ECO:0007669"/>
    <property type="project" value="InterPro"/>
</dbReference>
<dbReference type="GO" id="GO:2001295">
    <property type="term" value="P:malonyl-CoA biosynthetic process"/>
    <property type="evidence" value="ECO:0007669"/>
    <property type="project" value="UniProtKB-UniRule"/>
</dbReference>
<dbReference type="PRINTS" id="PR01070">
    <property type="entry name" value="ACCCTRFRASEB"/>
</dbReference>
<sequence length="279" mass="30874">MALFGRPKYTIVRLKKKEIPDGLWTKCEACSETLYNKTIEENLKVCPKCDCHFSLGAYERINMLIDRGTFQEYDKDMLSADPLDFKGPKTYKDKLAVDQLATGLKDAVISGEGFLDNKKTIIAVTDSRFIMGSMGSVVGEKITRAIESATRERLPLIIVSGSGGGARMYEGMFSLMQMSKTCAALSYHRKAMLPYISVLTNPTMGGVMASFAGIGDIIIAEPKALIGFAGPRVIEQTIRQKLPPGFQRSEFLLAHGLIDMIVHRKNLKTTLSQLLDYLT</sequence>
<dbReference type="InterPro" id="IPR011762">
    <property type="entry name" value="COA_CT_N"/>
</dbReference>
<dbReference type="InterPro" id="IPR041010">
    <property type="entry name" value="Znf-ACC"/>
</dbReference>
<feature type="binding site" evidence="13">
    <location>
        <position position="30"/>
    </location>
    <ligand>
        <name>Zn(2+)</name>
        <dbReference type="ChEBI" id="CHEBI:29105"/>
    </ligand>
</feature>
<feature type="binding site" evidence="13">
    <location>
        <position position="27"/>
    </location>
    <ligand>
        <name>Zn(2+)</name>
        <dbReference type="ChEBI" id="CHEBI:29105"/>
    </ligand>
</feature>
<evidence type="ECO:0000256" key="6">
    <source>
        <dbReference type="ARBA" id="ARBA00022771"/>
    </source>
</evidence>
<accession>A0A2G9YKV6</accession>
<keyword evidence="7 13" id="KW-0276">Fatty acid metabolism</keyword>
<dbReference type="GO" id="GO:0006633">
    <property type="term" value="P:fatty acid biosynthetic process"/>
    <property type="evidence" value="ECO:0007669"/>
    <property type="project" value="UniProtKB-KW"/>
</dbReference>
<comment type="similarity">
    <text evidence="13">Belongs to the AccD/PCCB family.</text>
</comment>
<reference evidence="15 16" key="1">
    <citation type="submission" date="2017-09" db="EMBL/GenBank/DDBJ databases">
        <title>Depth-based differentiation of microbial function through sediment-hosted aquifers and enrichment of novel symbionts in the deep terrestrial subsurface.</title>
        <authorList>
            <person name="Probst A.J."/>
            <person name="Ladd B."/>
            <person name="Jarett J.K."/>
            <person name="Geller-Mcgrath D.E."/>
            <person name="Sieber C.M."/>
            <person name="Emerson J.B."/>
            <person name="Anantharaman K."/>
            <person name="Thomas B.C."/>
            <person name="Malmstrom R."/>
            <person name="Stieglmeier M."/>
            <person name="Klingl A."/>
            <person name="Woyke T."/>
            <person name="Ryan C.M."/>
            <person name="Banfield J.F."/>
        </authorList>
    </citation>
    <scope>NUCLEOTIDE SEQUENCE [LARGE SCALE GENOMIC DNA]</scope>
    <source>
        <strain evidence="15">CG23_combo_of_CG06-09_8_20_14_all_41_10</strain>
    </source>
</reference>
<evidence type="ECO:0000256" key="5">
    <source>
        <dbReference type="ARBA" id="ARBA00022741"/>
    </source>
</evidence>
<comment type="catalytic activity">
    <reaction evidence="13">
        <text>N(6)-carboxybiotinyl-L-lysyl-[protein] + acetyl-CoA = N(6)-biotinyl-L-lysyl-[protein] + malonyl-CoA</text>
        <dbReference type="Rhea" id="RHEA:54728"/>
        <dbReference type="Rhea" id="RHEA-COMP:10505"/>
        <dbReference type="Rhea" id="RHEA-COMP:10506"/>
        <dbReference type="ChEBI" id="CHEBI:57288"/>
        <dbReference type="ChEBI" id="CHEBI:57384"/>
        <dbReference type="ChEBI" id="CHEBI:83144"/>
        <dbReference type="ChEBI" id="CHEBI:83145"/>
        <dbReference type="EC" id="2.1.3.15"/>
    </reaction>
</comment>
<evidence type="ECO:0000256" key="9">
    <source>
        <dbReference type="ARBA" id="ARBA00022840"/>
    </source>
</evidence>
<dbReference type="GO" id="GO:0005524">
    <property type="term" value="F:ATP binding"/>
    <property type="evidence" value="ECO:0007669"/>
    <property type="project" value="UniProtKB-KW"/>
</dbReference>